<dbReference type="InterPro" id="IPR025411">
    <property type="entry name" value="DUF4136"/>
</dbReference>
<protein>
    <recommendedName>
        <fullName evidence="2">DUF4136 domain-containing protein</fullName>
    </recommendedName>
</protein>
<proteinExistence type="predicted"/>
<name>A0A0E9MLZ8_9SPHN</name>
<feature type="chain" id="PRO_5002429476" description="DUF4136 domain-containing protein" evidence="1">
    <location>
        <begin position="24"/>
        <end position="222"/>
    </location>
</feature>
<evidence type="ECO:0000256" key="1">
    <source>
        <dbReference type="SAM" id="SignalP"/>
    </source>
</evidence>
<reference evidence="3 4" key="1">
    <citation type="submission" date="2015-04" db="EMBL/GenBank/DDBJ databases">
        <title>Whole genome shotgun sequence of Sphingomonas changbaiensis NBRC 104936.</title>
        <authorList>
            <person name="Katano-Makiyama Y."/>
            <person name="Hosoyama A."/>
            <person name="Hashimoto M."/>
            <person name="Noguchi M."/>
            <person name="Tsuchikane K."/>
            <person name="Ohji S."/>
            <person name="Yamazoe A."/>
            <person name="Ichikawa N."/>
            <person name="Kimura A."/>
            <person name="Fujita N."/>
        </authorList>
    </citation>
    <scope>NUCLEOTIDE SEQUENCE [LARGE SCALE GENOMIC DNA]</scope>
    <source>
        <strain evidence="3 4">NBRC 104936</strain>
    </source>
</reference>
<dbReference type="STRING" id="1219043.SCH01S_16_00680"/>
<dbReference type="Proteomes" id="UP000033202">
    <property type="component" value="Unassembled WGS sequence"/>
</dbReference>
<feature type="signal peptide" evidence="1">
    <location>
        <begin position="1"/>
        <end position="23"/>
    </location>
</feature>
<evidence type="ECO:0000313" key="4">
    <source>
        <dbReference type="Proteomes" id="UP000033202"/>
    </source>
</evidence>
<dbReference type="AlphaFoldDB" id="A0A0E9MLZ8"/>
<evidence type="ECO:0000313" key="3">
    <source>
        <dbReference type="EMBL" id="GAO38549.1"/>
    </source>
</evidence>
<sequence>MSAFKKFLAAAAPLSLIALGACAQGFNARVSRFQALPPPSQGETFVVQPRNPALKGGIEFQTYAQMVARQLEQVGYRQAADPGSANLVVSIDYDVDRGHERIETIPGWGGYGGWGWGGPGFYRPGFGFGRLGFRYGWYDPWLWGDGFGGNDIRSYTVYQSELHMEIDRTADGKSLFEGTAKALSRSDDLPYLVPNLIEAMFTGFPGNSGETVRITVPPPGKR</sequence>
<dbReference type="Gene3D" id="3.30.160.670">
    <property type="match status" value="1"/>
</dbReference>
<accession>A0A0E9MLZ8</accession>
<dbReference type="Pfam" id="PF13590">
    <property type="entry name" value="DUF4136"/>
    <property type="match status" value="1"/>
</dbReference>
<gene>
    <name evidence="3" type="ORF">SCH01S_16_00680</name>
</gene>
<comment type="caution">
    <text evidence="3">The sequence shown here is derived from an EMBL/GenBank/DDBJ whole genome shotgun (WGS) entry which is preliminary data.</text>
</comment>
<dbReference type="RefSeq" id="WP_046347399.1">
    <property type="nucleotide sequence ID" value="NZ_BBWU01000016.1"/>
</dbReference>
<evidence type="ECO:0000259" key="2">
    <source>
        <dbReference type="Pfam" id="PF13590"/>
    </source>
</evidence>
<dbReference type="OrthoDB" id="7501218at2"/>
<dbReference type="PROSITE" id="PS51257">
    <property type="entry name" value="PROKAR_LIPOPROTEIN"/>
    <property type="match status" value="1"/>
</dbReference>
<organism evidence="3 4">
    <name type="scientific">Sphingomonas changbaiensis NBRC 104936</name>
    <dbReference type="NCBI Taxonomy" id="1219043"/>
    <lineage>
        <taxon>Bacteria</taxon>
        <taxon>Pseudomonadati</taxon>
        <taxon>Pseudomonadota</taxon>
        <taxon>Alphaproteobacteria</taxon>
        <taxon>Sphingomonadales</taxon>
        <taxon>Sphingomonadaceae</taxon>
        <taxon>Sphingomonas</taxon>
    </lineage>
</organism>
<keyword evidence="1" id="KW-0732">Signal</keyword>
<feature type="domain" description="DUF4136" evidence="2">
    <location>
        <begin position="40"/>
        <end position="206"/>
    </location>
</feature>
<dbReference type="EMBL" id="BBWU01000016">
    <property type="protein sequence ID" value="GAO38549.1"/>
    <property type="molecule type" value="Genomic_DNA"/>
</dbReference>
<keyword evidence="4" id="KW-1185">Reference proteome</keyword>